<evidence type="ECO:0000313" key="3">
    <source>
        <dbReference type="EMBL" id="PIA89157.1"/>
    </source>
</evidence>
<dbReference type="SUPFAM" id="SSF56801">
    <property type="entry name" value="Acetyl-CoA synthetase-like"/>
    <property type="match status" value="1"/>
</dbReference>
<evidence type="ECO:0000313" key="4">
    <source>
        <dbReference type="EMBL" id="WPB02949.1"/>
    </source>
</evidence>
<feature type="region of interest" description="Disordered" evidence="1">
    <location>
        <begin position="1"/>
        <end position="21"/>
    </location>
</feature>
<accession>A0A2G5H9F2</accession>
<dbReference type="PANTHER" id="PTHR24096">
    <property type="entry name" value="LONG-CHAIN-FATTY-ACID--COA LIGASE"/>
    <property type="match status" value="1"/>
</dbReference>
<dbReference type="InterPro" id="IPR045851">
    <property type="entry name" value="AMP-bd_C_sf"/>
</dbReference>
<dbReference type="EMBL" id="CP134188">
    <property type="protein sequence ID" value="WPB02949.1"/>
    <property type="molecule type" value="Genomic_DNA"/>
</dbReference>
<dbReference type="Pfam" id="PF00501">
    <property type="entry name" value="AMP-binding"/>
    <property type="match status" value="1"/>
</dbReference>
<dbReference type="OrthoDB" id="10253869at2759"/>
<evidence type="ECO:0000259" key="2">
    <source>
        <dbReference type="Pfam" id="PF00501"/>
    </source>
</evidence>
<organism evidence="3 5">
    <name type="scientific">Cercospora beticola</name>
    <name type="common">Sugarbeet leaf spot fungus</name>
    <dbReference type="NCBI Taxonomy" id="122368"/>
    <lineage>
        <taxon>Eukaryota</taxon>
        <taxon>Fungi</taxon>
        <taxon>Dikarya</taxon>
        <taxon>Ascomycota</taxon>
        <taxon>Pezizomycotina</taxon>
        <taxon>Dothideomycetes</taxon>
        <taxon>Dothideomycetidae</taxon>
        <taxon>Mycosphaerellales</taxon>
        <taxon>Mycosphaerellaceae</taxon>
        <taxon>Cercospora</taxon>
    </lineage>
</organism>
<dbReference type="Gene3D" id="3.30.300.30">
    <property type="match status" value="1"/>
</dbReference>
<dbReference type="Gene3D" id="3.40.50.12780">
    <property type="entry name" value="N-terminal domain of ligase-like"/>
    <property type="match status" value="1"/>
</dbReference>
<keyword evidence="6" id="KW-1185">Reference proteome</keyword>
<name>A0A2G5H9F2_CERBT</name>
<dbReference type="Proteomes" id="UP001302367">
    <property type="component" value="Chromosome 5"/>
</dbReference>
<proteinExistence type="predicted"/>
<dbReference type="EMBL" id="LKMD01000108">
    <property type="protein sequence ID" value="PIA89157.1"/>
    <property type="molecule type" value="Genomic_DNA"/>
</dbReference>
<dbReference type="InterPro" id="IPR042099">
    <property type="entry name" value="ANL_N_sf"/>
</dbReference>
<reference evidence="3 5" key="1">
    <citation type="submission" date="2015-10" db="EMBL/GenBank/DDBJ databases">
        <title>The cercosporin biosynthetic gene cluster was horizontally transferred to several fungal lineages and shown to be expanded in Cercospora beticola based on microsynteny with recipient genomes.</title>
        <authorList>
            <person name="De Jonge R."/>
            <person name="Ebert M.K."/>
            <person name="Suttle J.C."/>
            <person name="Jurick Ii W.M."/>
            <person name="Secor G.A."/>
            <person name="Thomma B.P."/>
            <person name="Van De Peer Y."/>
            <person name="Bolton M.D."/>
        </authorList>
    </citation>
    <scope>NUCLEOTIDE SEQUENCE [LARGE SCALE GENOMIC DNA]</scope>
    <source>
        <strain evidence="3 5">09-40</strain>
    </source>
</reference>
<keyword evidence="3" id="KW-0436">Ligase</keyword>
<dbReference type="InterPro" id="IPR000873">
    <property type="entry name" value="AMP-dep_synth/lig_dom"/>
</dbReference>
<dbReference type="AlphaFoldDB" id="A0A2G5H9F2"/>
<protein>
    <submittedName>
        <fullName evidence="3">4-coumarate--CoA ligase-like 6</fullName>
    </submittedName>
</protein>
<evidence type="ECO:0000313" key="5">
    <source>
        <dbReference type="Proteomes" id="UP000230605"/>
    </source>
</evidence>
<dbReference type="Proteomes" id="UP000230605">
    <property type="component" value="Chromosome 5"/>
</dbReference>
<sequence length="557" mass="61528">MPGQSTKSEDFGGESEPYPDSLWEWLSDEGSNNRTRPAFYAYNGQTREVTTSLEYGKLLDRVEILAGACTSSGIAARDTILVILDNSAAEYWTVLFWLAVRLGLAFAPLDTSIFRRPEELQSMVELLEPKVVVVQHMDCAREWDKMAFEQTPVLRLVCETPTEQSPTWTILDTLGAAKESAPYPEVHLDDVAMIVNTSGSTNLPKCCPITVRMLISEIRQYHSMHLSRFTPSAKHLISISISRPIAYLACVNTWRGGGATVFVSGGFDANTTSAAIQDLACTHAWFVPAMINILHAAKDPTTLESLQTVFMSGDTAGKEAIEKARSLLPSDCHMIPHWGMSEGAPLFGYTKSEEISFEKSSAIAGIGRALRGTRVRICKSGCVSVVPQGEQGELHVNSDSMIDHYLGNRSEEDFYDDDAGRWFKTGDTAVMDASGIIYIVGRTKDIIVYRGRNIVPAVIQRHLQAKFPAEWVVVGLKHELNGEVPAVVTKELPTTKDDVLGYAKHANIEDSHLAGGIHTLKELGFEDWPYNATNKIQKRDLITAIESMRSQNREQAI</sequence>
<dbReference type="GO" id="GO:0016405">
    <property type="term" value="F:CoA-ligase activity"/>
    <property type="evidence" value="ECO:0007669"/>
    <property type="project" value="TreeGrafter"/>
</dbReference>
<feature type="domain" description="AMP-dependent synthetase/ligase" evidence="2">
    <location>
        <begin position="36"/>
        <end position="406"/>
    </location>
</feature>
<reference evidence="4 6" key="2">
    <citation type="submission" date="2023-09" db="EMBL/GenBank/DDBJ databases">
        <title>Complete-Gapless Cercospora beticola genome.</title>
        <authorList>
            <person name="Wyatt N.A."/>
            <person name="Spanner R.E."/>
            <person name="Bolton M.D."/>
        </authorList>
    </citation>
    <scope>NUCLEOTIDE SEQUENCE [LARGE SCALE GENOMIC DNA]</scope>
    <source>
        <strain evidence="4">Cb09-40</strain>
    </source>
</reference>
<evidence type="ECO:0000256" key="1">
    <source>
        <dbReference type="SAM" id="MobiDB-lite"/>
    </source>
</evidence>
<gene>
    <name evidence="3" type="ORF">CB0940_07026</name>
    <name evidence="4" type="ORF">RHO25_007585</name>
</gene>
<evidence type="ECO:0000313" key="6">
    <source>
        <dbReference type="Proteomes" id="UP001302367"/>
    </source>
</evidence>